<evidence type="ECO:0000313" key="1">
    <source>
        <dbReference type="EMBL" id="KAJ1084491.1"/>
    </source>
</evidence>
<proteinExistence type="predicted"/>
<dbReference type="Proteomes" id="UP001066276">
    <property type="component" value="Chromosome 12"/>
</dbReference>
<dbReference type="EMBL" id="JANPWB010000016">
    <property type="protein sequence ID" value="KAJ1084491.1"/>
    <property type="molecule type" value="Genomic_DNA"/>
</dbReference>
<evidence type="ECO:0000313" key="2">
    <source>
        <dbReference type="Proteomes" id="UP001066276"/>
    </source>
</evidence>
<organism evidence="1 2">
    <name type="scientific">Pleurodeles waltl</name>
    <name type="common">Iberian ribbed newt</name>
    <dbReference type="NCBI Taxonomy" id="8319"/>
    <lineage>
        <taxon>Eukaryota</taxon>
        <taxon>Metazoa</taxon>
        <taxon>Chordata</taxon>
        <taxon>Craniata</taxon>
        <taxon>Vertebrata</taxon>
        <taxon>Euteleostomi</taxon>
        <taxon>Amphibia</taxon>
        <taxon>Batrachia</taxon>
        <taxon>Caudata</taxon>
        <taxon>Salamandroidea</taxon>
        <taxon>Salamandridae</taxon>
        <taxon>Pleurodelinae</taxon>
        <taxon>Pleurodeles</taxon>
    </lineage>
</organism>
<dbReference type="AlphaFoldDB" id="A0AAV7KYD2"/>
<dbReference type="PANTHER" id="PTHR19446">
    <property type="entry name" value="REVERSE TRANSCRIPTASES"/>
    <property type="match status" value="1"/>
</dbReference>
<protein>
    <submittedName>
        <fullName evidence="1">Uncharacterized protein</fullName>
    </submittedName>
</protein>
<gene>
    <name evidence="1" type="ORF">NDU88_004638</name>
</gene>
<accession>A0AAV7KYD2</accession>
<keyword evidence="2" id="KW-1185">Reference proteome</keyword>
<reference evidence="1" key="1">
    <citation type="journal article" date="2022" name="bioRxiv">
        <title>Sequencing and chromosome-scale assembly of the giantPleurodeles waltlgenome.</title>
        <authorList>
            <person name="Brown T."/>
            <person name="Elewa A."/>
            <person name="Iarovenko S."/>
            <person name="Subramanian E."/>
            <person name="Araus A.J."/>
            <person name="Petzold A."/>
            <person name="Susuki M."/>
            <person name="Suzuki K.-i.T."/>
            <person name="Hayashi T."/>
            <person name="Toyoda A."/>
            <person name="Oliveira C."/>
            <person name="Osipova E."/>
            <person name="Leigh N.D."/>
            <person name="Simon A."/>
            <person name="Yun M.H."/>
        </authorList>
    </citation>
    <scope>NUCLEOTIDE SEQUENCE</scope>
    <source>
        <strain evidence="1">20211129_DDA</strain>
        <tissue evidence="1">Liver</tissue>
    </source>
</reference>
<name>A0AAV7KYD2_PLEWA</name>
<comment type="caution">
    <text evidence="1">The sequence shown here is derived from an EMBL/GenBank/DDBJ whole genome shotgun (WGS) entry which is preliminary data.</text>
</comment>
<sequence length="82" mass="9063">MQAIRDMAKTKTPGLDGLSIEYYITFATSLTIRLSEMYNEALGTGALPPSLRKSLPVSLPKLKRDLTSLSSYRPIIILGVDY</sequence>